<dbReference type="Pfam" id="PF01184">
    <property type="entry name" value="Gpr1_Fun34_YaaH"/>
    <property type="match status" value="1"/>
</dbReference>
<organism evidence="7 8">
    <name type="scientific">Thiobaca trueperi</name>
    <dbReference type="NCBI Taxonomy" id="127458"/>
    <lineage>
        <taxon>Bacteria</taxon>
        <taxon>Pseudomonadati</taxon>
        <taxon>Pseudomonadota</taxon>
        <taxon>Gammaproteobacteria</taxon>
        <taxon>Chromatiales</taxon>
        <taxon>Chromatiaceae</taxon>
        <taxon>Thiobaca</taxon>
    </lineage>
</organism>
<evidence type="ECO:0000256" key="3">
    <source>
        <dbReference type="ARBA" id="ARBA00022692"/>
    </source>
</evidence>
<gene>
    <name evidence="7" type="ORF">EDC35_103246</name>
</gene>
<keyword evidence="4 6" id="KW-1133">Transmembrane helix</keyword>
<dbReference type="EMBL" id="SMAO01000003">
    <property type="protein sequence ID" value="TCT22147.1"/>
    <property type="molecule type" value="Genomic_DNA"/>
</dbReference>
<feature type="transmembrane region" description="Helical" evidence="6">
    <location>
        <begin position="67"/>
        <end position="86"/>
    </location>
</feature>
<dbReference type="PANTHER" id="PTHR30178">
    <property type="entry name" value="INNER MEMBRANE PROTEIN YAAH"/>
    <property type="match status" value="1"/>
</dbReference>
<dbReference type="InterPro" id="IPR000791">
    <property type="entry name" value="Gpr1/Fun34/SatP-like"/>
</dbReference>
<feature type="transmembrane region" description="Helical" evidence="6">
    <location>
        <begin position="122"/>
        <end position="144"/>
    </location>
</feature>
<dbReference type="GO" id="GO:0071422">
    <property type="term" value="P:succinate transmembrane transport"/>
    <property type="evidence" value="ECO:0007669"/>
    <property type="project" value="TreeGrafter"/>
</dbReference>
<feature type="transmembrane region" description="Helical" evidence="6">
    <location>
        <begin position="38"/>
        <end position="55"/>
    </location>
</feature>
<comment type="subcellular location">
    <subcellularLocation>
        <location evidence="1">Membrane</location>
        <topology evidence="1">Multi-pass membrane protein</topology>
    </subcellularLocation>
</comment>
<dbReference type="AlphaFoldDB" id="A0A4R3N1P5"/>
<dbReference type="InterPro" id="IPR047623">
    <property type="entry name" value="SatP"/>
</dbReference>
<dbReference type="GO" id="GO:0005886">
    <property type="term" value="C:plasma membrane"/>
    <property type="evidence" value="ECO:0007669"/>
    <property type="project" value="TreeGrafter"/>
</dbReference>
<keyword evidence="8" id="KW-1185">Reference proteome</keyword>
<evidence type="ECO:0000313" key="7">
    <source>
        <dbReference type="EMBL" id="TCT22147.1"/>
    </source>
</evidence>
<evidence type="ECO:0000256" key="5">
    <source>
        <dbReference type="ARBA" id="ARBA00023136"/>
    </source>
</evidence>
<reference evidence="7 8" key="1">
    <citation type="submission" date="2019-03" db="EMBL/GenBank/DDBJ databases">
        <title>Genomic Encyclopedia of Type Strains, Phase IV (KMG-IV): sequencing the most valuable type-strain genomes for metagenomic binning, comparative biology and taxonomic classification.</title>
        <authorList>
            <person name="Goeker M."/>
        </authorList>
    </citation>
    <scope>NUCLEOTIDE SEQUENCE [LARGE SCALE GENOMIC DNA]</scope>
    <source>
        <strain evidence="7 8">DSM 13587</strain>
    </source>
</reference>
<feature type="transmembrane region" description="Helical" evidence="6">
    <location>
        <begin position="150"/>
        <end position="171"/>
    </location>
</feature>
<accession>A0A4R3N1P5</accession>
<keyword evidence="5 6" id="KW-0472">Membrane</keyword>
<protein>
    <recommendedName>
        <fullName evidence="9">Succinate-acetate transporter protein</fullName>
    </recommendedName>
</protein>
<dbReference type="GO" id="GO:0015360">
    <property type="term" value="F:acetate:proton symporter activity"/>
    <property type="evidence" value="ECO:0007669"/>
    <property type="project" value="TreeGrafter"/>
</dbReference>
<evidence type="ECO:0000256" key="1">
    <source>
        <dbReference type="ARBA" id="ARBA00004141"/>
    </source>
</evidence>
<dbReference type="RefSeq" id="WP_132976546.1">
    <property type="nucleotide sequence ID" value="NZ_SMAO01000003.1"/>
</dbReference>
<evidence type="ECO:0008006" key="9">
    <source>
        <dbReference type="Google" id="ProtNLM"/>
    </source>
</evidence>
<dbReference type="Proteomes" id="UP000295717">
    <property type="component" value="Unassembled WGS sequence"/>
</dbReference>
<feature type="transmembrane region" description="Helical" evidence="6">
    <location>
        <begin position="7"/>
        <end position="26"/>
    </location>
</feature>
<name>A0A4R3N1P5_9GAMM</name>
<evidence type="ECO:0000256" key="4">
    <source>
        <dbReference type="ARBA" id="ARBA00022989"/>
    </source>
</evidence>
<evidence type="ECO:0000256" key="2">
    <source>
        <dbReference type="ARBA" id="ARBA00005587"/>
    </source>
</evidence>
<dbReference type="PANTHER" id="PTHR30178:SF3">
    <property type="entry name" value="SUCCINATE-ACETATE_PROTON SYMPORTER SATP"/>
    <property type="match status" value="1"/>
</dbReference>
<dbReference type="OrthoDB" id="9787939at2"/>
<comment type="similarity">
    <text evidence="2">Belongs to the acetate uptake transporter (AceTr) (TC 2.A.96) family.</text>
</comment>
<comment type="caution">
    <text evidence="7">The sequence shown here is derived from an EMBL/GenBank/DDBJ whole genome shotgun (WGS) entry which is preliminary data.</text>
</comment>
<evidence type="ECO:0000313" key="8">
    <source>
        <dbReference type="Proteomes" id="UP000295717"/>
    </source>
</evidence>
<evidence type="ECO:0000256" key="6">
    <source>
        <dbReference type="SAM" id="Phobius"/>
    </source>
</evidence>
<sequence length="188" mass="20452">MTEQKLGNPAVVGLAGFGLTTMVLQFHNVGWMPSIGPVVWLGLIFGGLAQLIAGIQEQKTGNNFGYCAFTSYGAFWIALALMLIANKYDLFKAGTEDVGYFLVAWTLFTAILWVGSLRIHGAMALTFTLLLAGFILLDLAHFGYPGMTVVAGYVLMACALTAWYMMARIILNELYGRELLPAGKPWVS</sequence>
<dbReference type="NCBIfam" id="NF038013">
    <property type="entry name" value="AceTr_1"/>
    <property type="match status" value="1"/>
</dbReference>
<keyword evidence="3 6" id="KW-0812">Transmembrane</keyword>
<feature type="transmembrane region" description="Helical" evidence="6">
    <location>
        <begin position="98"/>
        <end position="115"/>
    </location>
</feature>
<proteinExistence type="inferred from homology"/>